<protein>
    <recommendedName>
        <fullName evidence="4">PpiC domain-containing protein</fullName>
    </recommendedName>
</protein>
<gene>
    <name evidence="2" type="ORF">H8S62_05020</name>
</gene>
<dbReference type="EMBL" id="JACOPQ010000003">
    <property type="protein sequence ID" value="MBC5736369.1"/>
    <property type="molecule type" value="Genomic_DNA"/>
</dbReference>
<organism evidence="2 3">
    <name type="scientific">Lawsonibacter faecis</name>
    <dbReference type="NCBI Taxonomy" id="2763052"/>
    <lineage>
        <taxon>Bacteria</taxon>
        <taxon>Bacillati</taxon>
        <taxon>Bacillota</taxon>
        <taxon>Clostridia</taxon>
        <taxon>Eubacteriales</taxon>
        <taxon>Oscillospiraceae</taxon>
        <taxon>Lawsonibacter</taxon>
    </lineage>
</organism>
<evidence type="ECO:0000313" key="3">
    <source>
        <dbReference type="Proteomes" id="UP000607645"/>
    </source>
</evidence>
<feature type="chain" id="PRO_5035328370" description="PpiC domain-containing protein" evidence="1">
    <location>
        <begin position="30"/>
        <end position="349"/>
    </location>
</feature>
<evidence type="ECO:0000256" key="1">
    <source>
        <dbReference type="SAM" id="SignalP"/>
    </source>
</evidence>
<keyword evidence="1" id="KW-0732">Signal</keyword>
<dbReference type="AlphaFoldDB" id="A0A8J6MCJ6"/>
<comment type="caution">
    <text evidence="2">The sequence shown here is derived from an EMBL/GenBank/DDBJ whole genome shotgun (WGS) entry which is preliminary data.</text>
</comment>
<keyword evidence="3" id="KW-1185">Reference proteome</keyword>
<proteinExistence type="predicted"/>
<sequence>MRIGRALIAAAVAGLAAAAAVGASLPQRAAPEAYVLTVDGSPVCEEEFLLMLRENRTAYEGELREELYIPGDRSVEETLGEKRFQRLLLEKNIAYMTSLRTEQALGLEYGVLSEAFTYDGFLTALEEENHRREARLAAGEPVYGLRRFTPEQYYGYRMDALRTDLLAALPEEVLGVEEADVDVCYQSIGRYAQMDGETVDCLLCDVTAARDLPASEQEALYADITDMLAGRGGGFITRAGVTYTAEEKTLTSAQLRELIRQSFDAEFLLAMSPGEISAPFPLGERTYIVRYLGFDKAEALTESERAVLRLRLEEEAYRQLLAERTRTAGVRVNQEYLDAYLAEGGEPSR</sequence>
<dbReference type="Proteomes" id="UP000607645">
    <property type="component" value="Unassembled WGS sequence"/>
</dbReference>
<dbReference type="RefSeq" id="WP_186918687.1">
    <property type="nucleotide sequence ID" value="NZ_JACOPQ010000003.1"/>
</dbReference>
<evidence type="ECO:0000313" key="2">
    <source>
        <dbReference type="EMBL" id="MBC5736369.1"/>
    </source>
</evidence>
<accession>A0A8J6MCJ6</accession>
<feature type="signal peptide" evidence="1">
    <location>
        <begin position="1"/>
        <end position="29"/>
    </location>
</feature>
<evidence type="ECO:0008006" key="4">
    <source>
        <dbReference type="Google" id="ProtNLM"/>
    </source>
</evidence>
<name>A0A8J6MCJ6_9FIRM</name>
<reference evidence="2" key="1">
    <citation type="submission" date="2020-08" db="EMBL/GenBank/DDBJ databases">
        <title>Genome public.</title>
        <authorList>
            <person name="Liu C."/>
            <person name="Sun Q."/>
        </authorList>
    </citation>
    <scope>NUCLEOTIDE SEQUENCE</scope>
    <source>
        <strain evidence="2">NSJ-52</strain>
    </source>
</reference>